<evidence type="ECO:0000313" key="7">
    <source>
        <dbReference type="EMBL" id="AIF24574.1"/>
    </source>
</evidence>
<dbReference type="EC" id="3.6.1.23" evidence="2"/>
<comment type="similarity">
    <text evidence="1">Belongs to the dUTPase family.</text>
</comment>
<dbReference type="NCBIfam" id="NF001862">
    <property type="entry name" value="PRK00601.1"/>
    <property type="match status" value="1"/>
</dbReference>
<dbReference type="GO" id="GO:0000287">
    <property type="term" value="F:magnesium ion binding"/>
    <property type="evidence" value="ECO:0007669"/>
    <property type="project" value="InterPro"/>
</dbReference>
<organism evidence="7">
    <name type="scientific">uncultured marine group II/III euryarchaeote SAT1000_33_E05</name>
    <dbReference type="NCBI Taxonomy" id="1456575"/>
    <lineage>
        <taxon>Archaea</taxon>
        <taxon>Methanobacteriati</taxon>
        <taxon>Methanobacteriota</taxon>
        <taxon>environmental samples</taxon>
    </lineage>
</organism>
<dbReference type="NCBIfam" id="TIGR00576">
    <property type="entry name" value="dut"/>
    <property type="match status" value="1"/>
</dbReference>
<accession>A0A075I9I8</accession>
<reference evidence="7" key="1">
    <citation type="journal article" date="2014" name="Genome Biol. Evol.">
        <title>Pangenome evidence for extensive interdomain horizontal transfer affecting lineage core and shell genes in uncultured planktonic thaumarchaeota and euryarchaeota.</title>
        <authorList>
            <person name="Deschamps P."/>
            <person name="Zivanovic Y."/>
            <person name="Moreira D."/>
            <person name="Rodriguez-Valera F."/>
            <person name="Lopez-Garcia P."/>
        </authorList>
    </citation>
    <scope>NUCLEOTIDE SEQUENCE</scope>
</reference>
<proteinExistence type="inferred from homology"/>
<dbReference type="PANTHER" id="PTHR11241">
    <property type="entry name" value="DEOXYURIDINE 5'-TRIPHOSPHATE NUCLEOTIDOHYDROLASE"/>
    <property type="match status" value="1"/>
</dbReference>
<evidence type="ECO:0000256" key="2">
    <source>
        <dbReference type="ARBA" id="ARBA00012379"/>
    </source>
</evidence>
<dbReference type="Pfam" id="PF00692">
    <property type="entry name" value="dUTPase"/>
    <property type="match status" value="1"/>
</dbReference>
<dbReference type="SUPFAM" id="SSF51283">
    <property type="entry name" value="dUTPase-like"/>
    <property type="match status" value="1"/>
</dbReference>
<evidence type="ECO:0000256" key="1">
    <source>
        <dbReference type="ARBA" id="ARBA00006581"/>
    </source>
</evidence>
<evidence type="ECO:0000256" key="3">
    <source>
        <dbReference type="ARBA" id="ARBA00022801"/>
    </source>
</evidence>
<dbReference type="CDD" id="cd07557">
    <property type="entry name" value="trimeric_dUTPase"/>
    <property type="match status" value="1"/>
</dbReference>
<name>A0A075I9I8_9EURY</name>
<evidence type="ECO:0000256" key="5">
    <source>
        <dbReference type="SAM" id="MobiDB-lite"/>
    </source>
</evidence>
<feature type="region of interest" description="Disordered" evidence="5">
    <location>
        <begin position="82"/>
        <end position="106"/>
    </location>
</feature>
<dbReference type="GO" id="GO:0004170">
    <property type="term" value="F:dUTP diphosphatase activity"/>
    <property type="evidence" value="ECO:0007669"/>
    <property type="project" value="UniProtKB-EC"/>
</dbReference>
<feature type="domain" description="dUTPase-like" evidence="6">
    <location>
        <begin position="122"/>
        <end position="253"/>
    </location>
</feature>
<evidence type="ECO:0000259" key="6">
    <source>
        <dbReference type="Pfam" id="PF00692"/>
    </source>
</evidence>
<dbReference type="Gene3D" id="2.70.40.10">
    <property type="match status" value="1"/>
</dbReference>
<dbReference type="PANTHER" id="PTHR11241:SF0">
    <property type="entry name" value="DEOXYURIDINE 5'-TRIPHOSPHATE NUCLEOTIDOHYDROLASE"/>
    <property type="match status" value="1"/>
</dbReference>
<dbReference type="GO" id="GO:0006226">
    <property type="term" value="P:dUMP biosynthetic process"/>
    <property type="evidence" value="ECO:0007669"/>
    <property type="project" value="InterPro"/>
</dbReference>
<protein>
    <recommendedName>
        <fullName evidence="2">dUTP diphosphatase</fullName>
        <ecNumber evidence="2">3.6.1.23</ecNumber>
    </recommendedName>
</protein>
<dbReference type="InterPro" id="IPR008181">
    <property type="entry name" value="dUTPase"/>
</dbReference>
<dbReference type="EMBL" id="KF901264">
    <property type="protein sequence ID" value="AIF24574.1"/>
    <property type="molecule type" value="Genomic_DNA"/>
</dbReference>
<dbReference type="InterPro" id="IPR029054">
    <property type="entry name" value="dUTPase-like"/>
</dbReference>
<dbReference type="GO" id="GO:0046081">
    <property type="term" value="P:dUTP catabolic process"/>
    <property type="evidence" value="ECO:0007669"/>
    <property type="project" value="InterPro"/>
</dbReference>
<dbReference type="AlphaFoldDB" id="A0A075I9I8"/>
<keyword evidence="3 7" id="KW-0378">Hydrolase</keyword>
<dbReference type="InterPro" id="IPR033704">
    <property type="entry name" value="dUTPase_trimeric"/>
</dbReference>
<evidence type="ECO:0000256" key="4">
    <source>
        <dbReference type="ARBA" id="ARBA00023080"/>
    </source>
</evidence>
<dbReference type="InterPro" id="IPR036157">
    <property type="entry name" value="dUTPase-like_sf"/>
</dbReference>
<sequence>MLACTRSTELVEQELVDVVSITVHRIDDIHKVAQDGLTALNEYVRLGHGPARAFADALWYALTRTVDQGIVVVVGHRPAESWPPFHPTGGHRPLANGQRPERRTKPVEEGLEVKVARTHPDARLPTRGSEHAAGWDLYALEDSIVPFRQSMKLRTGLHVAIPVGYEGQVRARSSLGSKGLILPHSIGTIDADYRGELFVLMTWIGEGDSYTVRAGERIAQMLISPIPEVGFREVDFGDLGETERGEGGFGSTGRF</sequence>
<keyword evidence="4" id="KW-0546">Nucleotide metabolism</keyword>
<gene>
    <name evidence="7" type="primary">dut</name>
</gene>